<dbReference type="OrthoDB" id="6449842at2759"/>
<dbReference type="EMBL" id="BMAV01014316">
    <property type="protein sequence ID" value="GFY62618.1"/>
    <property type="molecule type" value="Genomic_DNA"/>
</dbReference>
<dbReference type="AlphaFoldDB" id="A0A8X6XZ01"/>
<proteinExistence type="predicted"/>
<sequence length="170" mass="19408">MSSSVELLRNMFGVSQGRHGPLLNDDEIRLAELFYNVAADEISLGDYSDDDTDSVLSFEEKIETTRKNLTRVVGLFQKTRRSKRAFLQNFDHWKKLRLENIEKLREIAQGIQTHKFNGCIAKIVGGSVGIVGGKCHCLFLLNSNVDFQRGLWRTPVFLVKLSNRPLLRQI</sequence>
<organism evidence="1 2">
    <name type="scientific">Trichonephila inaurata madagascariensis</name>
    <dbReference type="NCBI Taxonomy" id="2747483"/>
    <lineage>
        <taxon>Eukaryota</taxon>
        <taxon>Metazoa</taxon>
        <taxon>Ecdysozoa</taxon>
        <taxon>Arthropoda</taxon>
        <taxon>Chelicerata</taxon>
        <taxon>Arachnida</taxon>
        <taxon>Araneae</taxon>
        <taxon>Araneomorphae</taxon>
        <taxon>Entelegynae</taxon>
        <taxon>Araneoidea</taxon>
        <taxon>Nephilidae</taxon>
        <taxon>Trichonephila</taxon>
        <taxon>Trichonephila inaurata</taxon>
    </lineage>
</organism>
<keyword evidence="2" id="KW-1185">Reference proteome</keyword>
<protein>
    <submittedName>
        <fullName evidence="1">Uncharacterized protein</fullName>
    </submittedName>
</protein>
<reference evidence="1" key="1">
    <citation type="submission" date="2020-08" db="EMBL/GenBank/DDBJ databases">
        <title>Multicomponent nature underlies the extraordinary mechanical properties of spider dragline silk.</title>
        <authorList>
            <person name="Kono N."/>
            <person name="Nakamura H."/>
            <person name="Mori M."/>
            <person name="Yoshida Y."/>
            <person name="Ohtoshi R."/>
            <person name="Malay A.D."/>
            <person name="Moran D.A.P."/>
            <person name="Tomita M."/>
            <person name="Numata K."/>
            <person name="Arakawa K."/>
        </authorList>
    </citation>
    <scope>NUCLEOTIDE SEQUENCE</scope>
</reference>
<accession>A0A8X6XZ01</accession>
<gene>
    <name evidence="1" type="primary">NCL1_36107</name>
    <name evidence="1" type="ORF">TNIN_196671</name>
</gene>
<comment type="caution">
    <text evidence="1">The sequence shown here is derived from an EMBL/GenBank/DDBJ whole genome shotgun (WGS) entry which is preliminary data.</text>
</comment>
<name>A0A8X6XZ01_9ARAC</name>
<evidence type="ECO:0000313" key="1">
    <source>
        <dbReference type="EMBL" id="GFY62618.1"/>
    </source>
</evidence>
<evidence type="ECO:0000313" key="2">
    <source>
        <dbReference type="Proteomes" id="UP000886998"/>
    </source>
</evidence>
<dbReference type="Proteomes" id="UP000886998">
    <property type="component" value="Unassembled WGS sequence"/>
</dbReference>